<comment type="similarity">
    <text evidence="2 9">Belongs to the uroporphyrinogen-III synthase family.</text>
</comment>
<evidence type="ECO:0000256" key="4">
    <source>
        <dbReference type="ARBA" id="ARBA00023239"/>
    </source>
</evidence>
<dbReference type="InterPro" id="IPR003754">
    <property type="entry name" value="4pyrrol_synth_uPrphyn_synth"/>
</dbReference>
<evidence type="ECO:0000256" key="6">
    <source>
        <dbReference type="ARBA" id="ARBA00037589"/>
    </source>
</evidence>
<dbReference type="InterPro" id="IPR036108">
    <property type="entry name" value="4pyrrol_syn_uPrphyn_synt_sf"/>
</dbReference>
<gene>
    <name evidence="11" type="ORF">HBH25_08165</name>
</gene>
<dbReference type="RefSeq" id="WP_168083331.1">
    <property type="nucleotide sequence ID" value="NZ_JAAVJI010000003.1"/>
</dbReference>
<dbReference type="InterPro" id="IPR039793">
    <property type="entry name" value="UROS/Hem4"/>
</dbReference>
<name>A0ABX0YD26_9PSED</name>
<comment type="catalytic activity">
    <reaction evidence="8 9">
        <text>hydroxymethylbilane = uroporphyrinogen III + H2O</text>
        <dbReference type="Rhea" id="RHEA:18965"/>
        <dbReference type="ChEBI" id="CHEBI:15377"/>
        <dbReference type="ChEBI" id="CHEBI:57308"/>
        <dbReference type="ChEBI" id="CHEBI:57845"/>
        <dbReference type="EC" id="4.2.1.75"/>
    </reaction>
</comment>
<protein>
    <recommendedName>
        <fullName evidence="7 9">Uroporphyrinogen-III synthase</fullName>
        <ecNumber evidence="3 9">4.2.1.75</ecNumber>
    </recommendedName>
</protein>
<dbReference type="PANTHER" id="PTHR38042">
    <property type="entry name" value="UROPORPHYRINOGEN-III SYNTHASE, CHLOROPLASTIC"/>
    <property type="match status" value="1"/>
</dbReference>
<dbReference type="SUPFAM" id="SSF69618">
    <property type="entry name" value="HemD-like"/>
    <property type="match status" value="1"/>
</dbReference>
<comment type="function">
    <text evidence="6 9">Catalyzes cyclization of the linear tetrapyrrole, hydroxymethylbilane, to the macrocyclic uroporphyrinogen III.</text>
</comment>
<evidence type="ECO:0000256" key="1">
    <source>
        <dbReference type="ARBA" id="ARBA00004772"/>
    </source>
</evidence>
<evidence type="ECO:0000256" key="5">
    <source>
        <dbReference type="ARBA" id="ARBA00023244"/>
    </source>
</evidence>
<dbReference type="EC" id="4.2.1.75" evidence="3 9"/>
<evidence type="ECO:0000256" key="7">
    <source>
        <dbReference type="ARBA" id="ARBA00040167"/>
    </source>
</evidence>
<evidence type="ECO:0000256" key="3">
    <source>
        <dbReference type="ARBA" id="ARBA00013109"/>
    </source>
</evidence>
<dbReference type="CDD" id="cd06578">
    <property type="entry name" value="HemD"/>
    <property type="match status" value="1"/>
</dbReference>
<organism evidence="11 12">
    <name type="scientific">Pseudomonas quercus</name>
    <dbReference type="NCBI Taxonomy" id="2722792"/>
    <lineage>
        <taxon>Bacteria</taxon>
        <taxon>Pseudomonadati</taxon>
        <taxon>Pseudomonadota</taxon>
        <taxon>Gammaproteobacteria</taxon>
        <taxon>Pseudomonadales</taxon>
        <taxon>Pseudomonadaceae</taxon>
        <taxon>Pseudomonas</taxon>
    </lineage>
</organism>
<evidence type="ECO:0000256" key="2">
    <source>
        <dbReference type="ARBA" id="ARBA00008133"/>
    </source>
</evidence>
<evidence type="ECO:0000313" key="11">
    <source>
        <dbReference type="EMBL" id="NJP00835.1"/>
    </source>
</evidence>
<feature type="domain" description="Tetrapyrrole biosynthesis uroporphyrinogen III synthase" evidence="10">
    <location>
        <begin position="17"/>
        <end position="228"/>
    </location>
</feature>
<keyword evidence="4 9" id="KW-0456">Lyase</keyword>
<dbReference type="PANTHER" id="PTHR38042:SF1">
    <property type="entry name" value="UROPORPHYRINOGEN-III SYNTHASE, CHLOROPLASTIC"/>
    <property type="match status" value="1"/>
</dbReference>
<dbReference type="Gene3D" id="3.40.50.10090">
    <property type="match status" value="2"/>
</dbReference>
<evidence type="ECO:0000259" key="10">
    <source>
        <dbReference type="Pfam" id="PF02602"/>
    </source>
</evidence>
<accession>A0ABX0YD26</accession>
<dbReference type="Pfam" id="PF02602">
    <property type="entry name" value="HEM4"/>
    <property type="match status" value="1"/>
</dbReference>
<keyword evidence="5 9" id="KW-0627">Porphyrin biosynthesis</keyword>
<dbReference type="Proteomes" id="UP000746535">
    <property type="component" value="Unassembled WGS sequence"/>
</dbReference>
<dbReference type="EMBL" id="JAAVJI010000003">
    <property type="protein sequence ID" value="NJP00835.1"/>
    <property type="molecule type" value="Genomic_DNA"/>
</dbReference>
<evidence type="ECO:0000256" key="9">
    <source>
        <dbReference type="RuleBase" id="RU366031"/>
    </source>
</evidence>
<dbReference type="GO" id="GO:0004852">
    <property type="term" value="F:uroporphyrinogen-III synthase activity"/>
    <property type="evidence" value="ECO:0007669"/>
    <property type="project" value="UniProtKB-EC"/>
</dbReference>
<evidence type="ECO:0000313" key="12">
    <source>
        <dbReference type="Proteomes" id="UP000746535"/>
    </source>
</evidence>
<proteinExistence type="inferred from homology"/>
<comment type="pathway">
    <text evidence="1 9">Porphyrin-containing compound metabolism; protoporphyrin-IX biosynthesis; coproporphyrinogen-III from 5-aminolevulinate: step 3/4.</text>
</comment>
<comment type="caution">
    <text evidence="11">The sequence shown here is derived from an EMBL/GenBank/DDBJ whole genome shotgun (WGS) entry which is preliminary data.</text>
</comment>
<evidence type="ECO:0000256" key="8">
    <source>
        <dbReference type="ARBA" id="ARBA00048617"/>
    </source>
</evidence>
<reference evidence="11 12" key="1">
    <citation type="submission" date="2020-03" db="EMBL/GenBank/DDBJ databases">
        <authorList>
            <person name="Wang L."/>
            <person name="He N."/>
            <person name="Li Y."/>
            <person name="Fang Y."/>
            <person name="Zhang F."/>
        </authorList>
    </citation>
    <scope>NUCLEOTIDE SEQUENCE [LARGE SCALE GENOMIC DNA]</scope>
    <source>
        <strain evidence="12">hsmgli-8</strain>
    </source>
</reference>
<sequence length="249" mass="26488">MSAWRLLLTRPQAECEALAAELAEQGHYGSAMPMLLIEPHVVASLPLPPNLKRFTAVVVVSKPAAQLGVRFLNPAPTLASPAWFAVGAATAGVLEQAGLKPQFPPKGDDSEALWRLPAFEAAIGEPDARVLILRGEGGREWLAERLGDRGIAVEHLELYRRSAPDYPADAVAQRLQAERLNGTVVSSGQGLEHLYRVAGTAWPELAARPLFVPSERVAGLARSLGCRNPINCRGAGSVALMAALSTLSP</sequence>
<keyword evidence="12" id="KW-1185">Reference proteome</keyword>